<evidence type="ECO:0000313" key="8">
    <source>
        <dbReference type="EMBL" id="AFL84599.1"/>
    </source>
</evidence>
<evidence type="ECO:0000256" key="6">
    <source>
        <dbReference type="ARBA" id="ARBA00023204"/>
    </source>
</evidence>
<reference evidence="9" key="1">
    <citation type="submission" date="2012-06" db="EMBL/GenBank/DDBJ databases">
        <title>The complete genome of Belliella baltica DSM 15883.</title>
        <authorList>
            <person name="Lucas S."/>
            <person name="Copeland A."/>
            <person name="Lapidus A."/>
            <person name="Goodwin L."/>
            <person name="Pitluck S."/>
            <person name="Peters L."/>
            <person name="Mikhailova N."/>
            <person name="Davenport K."/>
            <person name="Kyrpides N."/>
            <person name="Mavromatis K."/>
            <person name="Pagani I."/>
            <person name="Ivanova N."/>
            <person name="Ovchinnikova G."/>
            <person name="Zeytun A."/>
            <person name="Detter J.C."/>
            <person name="Han C."/>
            <person name="Land M."/>
            <person name="Hauser L."/>
            <person name="Markowitz V."/>
            <person name="Cheng J.-F."/>
            <person name="Hugenholtz P."/>
            <person name="Woyke T."/>
            <person name="Wu D."/>
            <person name="Tindall B."/>
            <person name="Pomrenke H."/>
            <person name="Brambilla E."/>
            <person name="Klenk H.-P."/>
            <person name="Eisen J.A."/>
        </authorList>
    </citation>
    <scope>NUCLEOTIDE SEQUENCE [LARGE SCALE GENOMIC DNA]</scope>
    <source>
        <strain evidence="9">DSM 15883 / CIP 108006 / LMG 21964 / BA134</strain>
    </source>
</reference>
<dbReference type="SUPFAM" id="SSF47781">
    <property type="entry name" value="RuvA domain 2-like"/>
    <property type="match status" value="1"/>
</dbReference>
<dbReference type="Proteomes" id="UP000006050">
    <property type="component" value="Chromosome"/>
</dbReference>
<dbReference type="PANTHER" id="PTHR10150:SF0">
    <property type="entry name" value="DNA REPAIR ENDONUCLEASE XPF"/>
    <property type="match status" value="1"/>
</dbReference>
<dbReference type="STRING" id="866536.Belba_2026"/>
<evidence type="ECO:0000256" key="3">
    <source>
        <dbReference type="ARBA" id="ARBA00022763"/>
    </source>
</evidence>
<dbReference type="Pfam" id="PF02732">
    <property type="entry name" value="ERCC4"/>
    <property type="match status" value="1"/>
</dbReference>
<dbReference type="GO" id="GO:0003684">
    <property type="term" value="F:damaged DNA binding"/>
    <property type="evidence" value="ECO:0007669"/>
    <property type="project" value="TreeGrafter"/>
</dbReference>
<dbReference type="GO" id="GO:0000014">
    <property type="term" value="F:single-stranded DNA endodeoxyribonuclease activity"/>
    <property type="evidence" value="ECO:0007669"/>
    <property type="project" value="TreeGrafter"/>
</dbReference>
<dbReference type="GO" id="GO:0003697">
    <property type="term" value="F:single-stranded DNA binding"/>
    <property type="evidence" value="ECO:0007669"/>
    <property type="project" value="TreeGrafter"/>
</dbReference>
<sequence>MYIYRVIVTTFDIMKDFLSGSKFYPLEIVIDDREPDAMLEYLLFYKNIIVRKERLLVGDYLIDSELIVERKTPSDFSASIKDGRFFKQAGKLAISKVPACLILEGRKREYKNLGFSKNAVQAILMSVSLIFKIPILRAKTQKDTVSIMLQSFKQLTKDKLADYKFHPRLKPKFKSQRTDKYLKQKIHILEGFPGIGADRAEYLLNHFGSLQHIFNAPESDLLSVIGIGKSTVQKMKVILNKVNFNDA</sequence>
<dbReference type="KEGG" id="bbd:Belba_2026"/>
<proteinExistence type="predicted"/>
<dbReference type="OrthoDB" id="837865at2"/>
<evidence type="ECO:0000259" key="7">
    <source>
        <dbReference type="SMART" id="SM00891"/>
    </source>
</evidence>
<accession>I3Z5T1</accession>
<keyword evidence="5" id="KW-0238">DNA-binding</keyword>
<gene>
    <name evidence="8" type="ordered locus">Belba_2026</name>
</gene>
<dbReference type="PANTHER" id="PTHR10150">
    <property type="entry name" value="DNA REPAIR ENDONUCLEASE XPF"/>
    <property type="match status" value="1"/>
</dbReference>
<evidence type="ECO:0000256" key="2">
    <source>
        <dbReference type="ARBA" id="ARBA00022759"/>
    </source>
</evidence>
<keyword evidence="3" id="KW-0227">DNA damage</keyword>
<dbReference type="Gene3D" id="3.40.50.10130">
    <property type="match status" value="1"/>
</dbReference>
<dbReference type="Gene3D" id="1.10.150.20">
    <property type="entry name" value="5' to 3' exonuclease, C-terminal subdomain"/>
    <property type="match status" value="1"/>
</dbReference>
<dbReference type="SUPFAM" id="SSF52980">
    <property type="entry name" value="Restriction endonuclease-like"/>
    <property type="match status" value="1"/>
</dbReference>
<keyword evidence="2" id="KW-0255">Endonuclease</keyword>
<dbReference type="SMART" id="SM00891">
    <property type="entry name" value="ERCC4"/>
    <property type="match status" value="1"/>
</dbReference>
<keyword evidence="4" id="KW-0378">Hydrolase</keyword>
<dbReference type="InterPro" id="IPR006166">
    <property type="entry name" value="ERCC4_domain"/>
</dbReference>
<dbReference type="AlphaFoldDB" id="I3Z5T1"/>
<keyword evidence="1" id="KW-0540">Nuclease</keyword>
<evidence type="ECO:0000256" key="1">
    <source>
        <dbReference type="ARBA" id="ARBA00022722"/>
    </source>
</evidence>
<evidence type="ECO:0000313" key="9">
    <source>
        <dbReference type="Proteomes" id="UP000006050"/>
    </source>
</evidence>
<dbReference type="eggNOG" id="COG1948">
    <property type="taxonomic scope" value="Bacteria"/>
</dbReference>
<dbReference type="Pfam" id="PF14520">
    <property type="entry name" value="HHH_5"/>
    <property type="match status" value="1"/>
</dbReference>
<evidence type="ECO:0000256" key="4">
    <source>
        <dbReference type="ARBA" id="ARBA00022801"/>
    </source>
</evidence>
<organism evidence="8 9">
    <name type="scientific">Belliella baltica (strain DSM 15883 / CIP 108006 / LMG 21964 / BA134)</name>
    <dbReference type="NCBI Taxonomy" id="866536"/>
    <lineage>
        <taxon>Bacteria</taxon>
        <taxon>Pseudomonadati</taxon>
        <taxon>Bacteroidota</taxon>
        <taxon>Cytophagia</taxon>
        <taxon>Cytophagales</taxon>
        <taxon>Cyclobacteriaceae</taxon>
        <taxon>Belliella</taxon>
    </lineage>
</organism>
<dbReference type="InterPro" id="IPR011335">
    <property type="entry name" value="Restrct_endonuc-II-like"/>
</dbReference>
<dbReference type="HOGENOM" id="CLU_101253_0_0_10"/>
<keyword evidence="9" id="KW-1185">Reference proteome</keyword>
<evidence type="ECO:0000256" key="5">
    <source>
        <dbReference type="ARBA" id="ARBA00023125"/>
    </source>
</evidence>
<dbReference type="GO" id="GO:0000724">
    <property type="term" value="P:double-strand break repair via homologous recombination"/>
    <property type="evidence" value="ECO:0007669"/>
    <property type="project" value="TreeGrafter"/>
</dbReference>
<keyword evidence="6" id="KW-0234">DNA repair</keyword>
<dbReference type="InterPro" id="IPR010994">
    <property type="entry name" value="RuvA_2-like"/>
</dbReference>
<feature type="domain" description="ERCC4" evidence="7">
    <location>
        <begin position="27"/>
        <end position="107"/>
    </location>
</feature>
<name>I3Z5T1_BELBD</name>
<dbReference type="GO" id="GO:1901255">
    <property type="term" value="P:nucleotide-excision repair involved in interstrand cross-link repair"/>
    <property type="evidence" value="ECO:0007669"/>
    <property type="project" value="TreeGrafter"/>
</dbReference>
<dbReference type="EMBL" id="CP003281">
    <property type="protein sequence ID" value="AFL84599.1"/>
    <property type="molecule type" value="Genomic_DNA"/>
</dbReference>
<protein>
    <submittedName>
        <fullName evidence="8">ERCC4-type nuclease</fullName>
    </submittedName>
</protein>